<gene>
    <name evidence="1" type="ORF">L486_07433</name>
</gene>
<organism evidence="1 2">
    <name type="scientific">Kwoniella mangroviensis CBS 10435</name>
    <dbReference type="NCBI Taxonomy" id="1331196"/>
    <lineage>
        <taxon>Eukaryota</taxon>
        <taxon>Fungi</taxon>
        <taxon>Dikarya</taxon>
        <taxon>Basidiomycota</taxon>
        <taxon>Agaricomycotina</taxon>
        <taxon>Tremellomycetes</taxon>
        <taxon>Tremellales</taxon>
        <taxon>Cryptococcaceae</taxon>
        <taxon>Kwoniella</taxon>
    </lineage>
</organism>
<dbReference type="STRING" id="1331196.A0A1B9II12"/>
<evidence type="ECO:0000313" key="1">
    <source>
        <dbReference type="EMBL" id="OCF55318.1"/>
    </source>
</evidence>
<dbReference type="EMBL" id="KI669467">
    <property type="protein sequence ID" value="OCF55318.1"/>
    <property type="molecule type" value="Genomic_DNA"/>
</dbReference>
<reference evidence="2" key="2">
    <citation type="submission" date="2013-12" db="EMBL/GenBank/DDBJ databases">
        <title>Evolution of pathogenesis and genome organization in the Tremellales.</title>
        <authorList>
            <person name="Cuomo C."/>
            <person name="Litvintseva A."/>
            <person name="Heitman J."/>
            <person name="Chen Y."/>
            <person name="Sun S."/>
            <person name="Springer D."/>
            <person name="Dromer F."/>
            <person name="Young S."/>
            <person name="Zeng Q."/>
            <person name="Chapman S."/>
            <person name="Gujja S."/>
            <person name="Saif S."/>
            <person name="Birren B."/>
        </authorList>
    </citation>
    <scope>NUCLEOTIDE SEQUENCE [LARGE SCALE GENOMIC DNA]</scope>
    <source>
        <strain evidence="2">CBS 10435</strain>
    </source>
</reference>
<evidence type="ECO:0000313" key="2">
    <source>
        <dbReference type="Proteomes" id="UP000092583"/>
    </source>
</evidence>
<dbReference type="Proteomes" id="UP000092583">
    <property type="component" value="Unassembled WGS sequence"/>
</dbReference>
<accession>A0A1B9II12</accession>
<protein>
    <submittedName>
        <fullName evidence="1">Uncharacterized protein</fullName>
    </submittedName>
</protein>
<proteinExistence type="predicted"/>
<sequence length="584" mass="67038">MLPRRYSNPLPLPSTLRKPISRSFSQRRNLCFLVLSLFALSLLILGLHPKVQQGSLDNLDRFKEWSSDKAQGIVDGLPNQVKGWLVDLQKVESKSCKGFNPLDSEDQDPPGCLKARQYRQTMRVLEREEKSEHPHWYFTKQHNIDTLRNISECFLSVTDPNWKPCHEKPLILSGWWYTAEVITGATTGEVIWQSSVTKQLRMLGYSFIAVGPYLNWVEVAEMMPDVYHLIWNSDLDTVSCVTDPRCIAKEHYTPPEDAEDLSIGVPDEERGVIPIWALAIVDYWGSRPRETSNNRYWWGLTEDGDWSYHPLGQGWIATPWPLPGGHFHLPYSLEEYCLKMPVKPHEERRNAALILAKRSSYFHYHFVSPPEFWTNLSQVPDFELLSTVEEEEGKPLPDGLVTMGKQTREDYETLVGSVKALVGMGAPPISPSIYTSLCQATPVVIPYFQQDYRMDGWWLYSSWSQHGPAIALGEPYVYKYFAQNYTDLEDAVRRAMATSIERYIPEDMKLPHALSQLGRYLSRDLKAMFDEVVKNNDGKIPKLKKGTRERCYEIDRCKKMLEVGRIPSVPPKLVGYTAEVGKEI</sequence>
<name>A0A1B9II12_9TREE</name>
<keyword evidence="2" id="KW-1185">Reference proteome</keyword>
<dbReference type="AlphaFoldDB" id="A0A1B9II12"/>
<reference evidence="1 2" key="1">
    <citation type="submission" date="2013-07" db="EMBL/GenBank/DDBJ databases">
        <title>The Genome Sequence of Kwoniella mangroviensis CBS10435.</title>
        <authorList>
            <consortium name="The Broad Institute Genome Sequencing Platform"/>
            <person name="Cuomo C."/>
            <person name="Litvintseva A."/>
            <person name="Chen Y."/>
            <person name="Heitman J."/>
            <person name="Sun S."/>
            <person name="Springer D."/>
            <person name="Dromer F."/>
            <person name="Young S.K."/>
            <person name="Zeng Q."/>
            <person name="Gargeya S."/>
            <person name="Fitzgerald M."/>
            <person name="Abouelleil A."/>
            <person name="Alvarado L."/>
            <person name="Berlin A.M."/>
            <person name="Chapman S.B."/>
            <person name="Dewar J."/>
            <person name="Goldberg J."/>
            <person name="Griggs A."/>
            <person name="Gujja S."/>
            <person name="Hansen M."/>
            <person name="Howarth C."/>
            <person name="Imamovic A."/>
            <person name="Larimer J."/>
            <person name="McCowan C."/>
            <person name="Murphy C."/>
            <person name="Pearson M."/>
            <person name="Priest M."/>
            <person name="Roberts A."/>
            <person name="Saif S."/>
            <person name="Shea T."/>
            <person name="Sykes S."/>
            <person name="Wortman J."/>
            <person name="Nusbaum C."/>
            <person name="Birren B."/>
        </authorList>
    </citation>
    <scope>NUCLEOTIDE SEQUENCE [LARGE SCALE GENOMIC DNA]</scope>
    <source>
        <strain evidence="1 2">CBS 10435</strain>
    </source>
</reference>
<dbReference type="OrthoDB" id="2113294at2759"/>